<evidence type="ECO:0000313" key="1">
    <source>
        <dbReference type="EMBL" id="JAH39238.1"/>
    </source>
</evidence>
<sequence>MVLDTRDALGQTQLVEFIVPTSQYFSRTRSGGRFRHCHSAPRRWLPLWALPPADRSNKGYSPQTMCPFHYLHFILLMIHSVVTVR</sequence>
<proteinExistence type="predicted"/>
<name>A0A0E9SFH8_ANGAN</name>
<reference evidence="1" key="1">
    <citation type="submission" date="2014-11" db="EMBL/GenBank/DDBJ databases">
        <authorList>
            <person name="Amaro Gonzalez C."/>
        </authorList>
    </citation>
    <scope>NUCLEOTIDE SEQUENCE</scope>
</reference>
<reference evidence="1" key="2">
    <citation type="journal article" date="2015" name="Fish Shellfish Immunol.">
        <title>Early steps in the European eel (Anguilla anguilla)-Vibrio vulnificus interaction in the gills: Role of the RtxA13 toxin.</title>
        <authorList>
            <person name="Callol A."/>
            <person name="Pajuelo D."/>
            <person name="Ebbesson L."/>
            <person name="Teles M."/>
            <person name="MacKenzie S."/>
            <person name="Amaro C."/>
        </authorList>
    </citation>
    <scope>NUCLEOTIDE SEQUENCE</scope>
</reference>
<protein>
    <submittedName>
        <fullName evidence="1">Uncharacterized protein</fullName>
    </submittedName>
</protein>
<dbReference type="EMBL" id="GBXM01069339">
    <property type="protein sequence ID" value="JAH39238.1"/>
    <property type="molecule type" value="Transcribed_RNA"/>
</dbReference>
<organism evidence="1">
    <name type="scientific">Anguilla anguilla</name>
    <name type="common">European freshwater eel</name>
    <name type="synonym">Muraena anguilla</name>
    <dbReference type="NCBI Taxonomy" id="7936"/>
    <lineage>
        <taxon>Eukaryota</taxon>
        <taxon>Metazoa</taxon>
        <taxon>Chordata</taxon>
        <taxon>Craniata</taxon>
        <taxon>Vertebrata</taxon>
        <taxon>Euteleostomi</taxon>
        <taxon>Actinopterygii</taxon>
        <taxon>Neopterygii</taxon>
        <taxon>Teleostei</taxon>
        <taxon>Anguilliformes</taxon>
        <taxon>Anguillidae</taxon>
        <taxon>Anguilla</taxon>
    </lineage>
</organism>
<dbReference type="AlphaFoldDB" id="A0A0E9SFH8"/>
<accession>A0A0E9SFH8</accession>